<dbReference type="FunFam" id="1.10.287.130:FF:000045">
    <property type="entry name" value="Two-component system sensor histidine kinase/response regulator"/>
    <property type="match status" value="1"/>
</dbReference>
<evidence type="ECO:0000259" key="12">
    <source>
        <dbReference type="PROSITE" id="PS50110"/>
    </source>
</evidence>
<dbReference type="SUPFAM" id="SSF49299">
    <property type="entry name" value="PKD domain"/>
    <property type="match status" value="1"/>
</dbReference>
<dbReference type="InterPro" id="IPR036097">
    <property type="entry name" value="HisK_dim/P_sf"/>
</dbReference>
<dbReference type="Pfam" id="PF00072">
    <property type="entry name" value="Response_reg"/>
    <property type="match status" value="1"/>
</dbReference>
<evidence type="ECO:0000313" key="14">
    <source>
        <dbReference type="Proteomes" id="UP000664034"/>
    </source>
</evidence>
<dbReference type="PRINTS" id="PR00344">
    <property type="entry name" value="BCTRLSENSOR"/>
</dbReference>
<organism evidence="13 14">
    <name type="scientific">Fibrella rubiginis</name>
    <dbReference type="NCBI Taxonomy" id="2817060"/>
    <lineage>
        <taxon>Bacteria</taxon>
        <taxon>Pseudomonadati</taxon>
        <taxon>Bacteroidota</taxon>
        <taxon>Cytophagia</taxon>
        <taxon>Cytophagales</taxon>
        <taxon>Spirosomataceae</taxon>
        <taxon>Fibrella</taxon>
    </lineage>
</organism>
<keyword evidence="7" id="KW-0804">Transcription</keyword>
<evidence type="ECO:0000259" key="9">
    <source>
        <dbReference type="PROSITE" id="PS01124"/>
    </source>
</evidence>
<dbReference type="InterPro" id="IPR011123">
    <property type="entry name" value="Y_Y_Y"/>
</dbReference>
<keyword evidence="14" id="KW-1185">Reference proteome</keyword>
<dbReference type="InterPro" id="IPR005467">
    <property type="entry name" value="His_kinase_dom"/>
</dbReference>
<dbReference type="CDD" id="cd00082">
    <property type="entry name" value="HisKA"/>
    <property type="match status" value="1"/>
</dbReference>
<gene>
    <name evidence="13" type="ORF">J2I47_19000</name>
</gene>
<keyword evidence="3 8" id="KW-0597">Phosphoprotein</keyword>
<sequence>MWNPVYGQVAEALLSSHPHKVIDVEQGLPQAFVSGIVEDDDGFIWVATLGGLARYDGQQMVPFYHRADNPASPLSNTIILLEKGGPNEIWLRYDSGEFDRLNTRTGQCTHFPKLTRALAGLPIKASLHIDRRGNLWGMITNQGVFHYNVHRQSFMRYRRATTGLLNDTTRAVMEDREGNIWAISLTGLDRLSYPTGNGHVTVQSTRFTMPMTDLRASAQIWSRVGTVLRDNGDLMFNDRRNLYIVDPHHPATIRSIPLGNDQPEVHPWLCRGSDGIAYVQVGPTLYYYTDNQGLVPVWHYEPPTDQPINKLSCTALCKARSGVVWLGANTQGLHQIDLAAVRLLPFAYETTFCADALKLGLGLSLPGLFHWSFNNPMLQSSYLLRSDYDQQGRLWLCLGNEAARYNPRTRAVQHMVAVNAQYHLGDSGELHGLSVAPDGALWAVTANGIPLLLDTLAHRWKMPFGLLHDPAAAGNQLITNDLLADLNALWISTISHGLLRYDRATGQHRFIRFTNGSGVETKTHLLDIIGDPTDPDLLWISSYDGLICFNKRTDRYRIFTTAQGLPNNVVYSIMPDKQGYLWLSTNRGLCRFNPRTHDVLTLDVSDGLPGNEFNRFHHLRLPNGRLAFGGVKGWVLFDPAQIKPDTTKPVVALTGLAINNQVIDQFGPHTPLAKPLNTLPELSLTHDQNYLTVTFTALNYHQPDRVTYRYQLRGYDTDWTVSRQPAASYTKLPPGTYTLRVNAANSAGQWSRQVKELSVVIHPPFWANGWAYALYALLLGSGLVGVIRFSTTRTRERHELALRQRQAEELQQLDQAKTRFFANVSHELRTPLTLVMGPLSSIMNRKQVDAHDEQLIQTASQSAHQLLGLVNELLDLTKLEAGKLLLQPQPVRLRQFFQDCALPFDLQAQQLGITFKLDLALDEPLTVVVDAGKVKQVVQNLLSNASKFTPPGGTVVLKAACTMGRLRWQVQDTGRGIHPQDLPHVFERYFQTNQPNAPLEGGTGIGLALCQELVRLMQGTISAESDWGKGSLFTVAVPVDVLAEAQAQNQPSSLVRKATEGILLTHPARNAATEPTLHAEDTVLLVEDNVDLRAYLTTVLSSSLQVLTAAHGQAALTLLAELTTPPALIIADIMMPVMDGFQLLEALKQHPIHRTIPVMMLTARTDMADKLRALRLGVDDYLLKPFHEAELTARVTALLHNQRERQWQLVVEPVDQPLPGPSAYTTSQPPDLAAPVVSADDLAWLERLEALTESQLGHAGLVADDLADALSMSRRTFYRAVKRLTGLTPAQYVSEARFRQARRLLETRQVSSVKQVAHQVGFLQVSHFSQQYQQRFGKGPADYL</sequence>
<evidence type="ECO:0000256" key="4">
    <source>
        <dbReference type="ARBA" id="ARBA00022679"/>
    </source>
</evidence>
<dbReference type="SUPFAM" id="SSF46689">
    <property type="entry name" value="Homeodomain-like"/>
    <property type="match status" value="1"/>
</dbReference>
<proteinExistence type="predicted"/>
<dbReference type="InterPro" id="IPR013783">
    <property type="entry name" value="Ig-like_fold"/>
</dbReference>
<dbReference type="EC" id="2.7.13.3" evidence="2"/>
<dbReference type="PROSITE" id="PS50110">
    <property type="entry name" value="RESPONSE_REGULATORY"/>
    <property type="match status" value="1"/>
</dbReference>
<keyword evidence="6" id="KW-0805">Transcription regulation</keyword>
<dbReference type="SMART" id="SM00387">
    <property type="entry name" value="HATPase_c"/>
    <property type="match status" value="1"/>
</dbReference>
<evidence type="ECO:0000259" key="11">
    <source>
        <dbReference type="PROSITE" id="PS50109"/>
    </source>
</evidence>
<dbReference type="InterPro" id="IPR004358">
    <property type="entry name" value="Sig_transdc_His_kin-like_C"/>
</dbReference>
<dbReference type="GO" id="GO:0043565">
    <property type="term" value="F:sequence-specific DNA binding"/>
    <property type="evidence" value="ECO:0007669"/>
    <property type="project" value="InterPro"/>
</dbReference>
<evidence type="ECO:0000256" key="2">
    <source>
        <dbReference type="ARBA" id="ARBA00012438"/>
    </source>
</evidence>
<dbReference type="Gene3D" id="2.60.40.10">
    <property type="entry name" value="Immunoglobulins"/>
    <property type="match status" value="1"/>
</dbReference>
<dbReference type="Gene3D" id="1.10.287.130">
    <property type="match status" value="1"/>
</dbReference>
<evidence type="ECO:0000256" key="8">
    <source>
        <dbReference type="PROSITE-ProRule" id="PRU00169"/>
    </source>
</evidence>
<keyword evidence="4" id="KW-0808">Transferase</keyword>
<dbReference type="SMART" id="SM00342">
    <property type="entry name" value="HTH_ARAC"/>
    <property type="match status" value="1"/>
</dbReference>
<keyword evidence="5" id="KW-0418">Kinase</keyword>
<dbReference type="Pfam" id="PF07495">
    <property type="entry name" value="Y_Y_Y"/>
    <property type="match status" value="1"/>
</dbReference>
<dbReference type="InterPro" id="IPR011110">
    <property type="entry name" value="Reg_prop"/>
</dbReference>
<dbReference type="Pfam" id="PF02518">
    <property type="entry name" value="HATPase_c"/>
    <property type="match status" value="1"/>
</dbReference>
<reference evidence="13" key="1">
    <citation type="submission" date="2021-03" db="EMBL/GenBank/DDBJ databases">
        <title>Fibrella sp. HMF5335 genome sequencing and assembly.</title>
        <authorList>
            <person name="Kang H."/>
            <person name="Kim H."/>
            <person name="Bae S."/>
            <person name="Joh K."/>
        </authorList>
    </citation>
    <scope>NUCLEOTIDE SEQUENCE</scope>
    <source>
        <strain evidence="13">HMF5335</strain>
    </source>
</reference>
<dbReference type="EMBL" id="JAFMYV010000010">
    <property type="protein sequence ID" value="MBO0938647.1"/>
    <property type="molecule type" value="Genomic_DNA"/>
</dbReference>
<dbReference type="InterPro" id="IPR036890">
    <property type="entry name" value="HATPase_C_sf"/>
</dbReference>
<feature type="domain" description="PKD" evidence="10">
    <location>
        <begin position="691"/>
        <end position="759"/>
    </location>
</feature>
<evidence type="ECO:0000256" key="1">
    <source>
        <dbReference type="ARBA" id="ARBA00000085"/>
    </source>
</evidence>
<dbReference type="Gene3D" id="3.30.565.10">
    <property type="entry name" value="Histidine kinase-like ATPase, C-terminal domain"/>
    <property type="match status" value="1"/>
</dbReference>
<comment type="catalytic activity">
    <reaction evidence="1">
        <text>ATP + protein L-histidine = ADP + protein N-phospho-L-histidine.</text>
        <dbReference type="EC" id="2.7.13.3"/>
    </reaction>
</comment>
<feature type="domain" description="Histidine kinase" evidence="11">
    <location>
        <begin position="823"/>
        <end position="1041"/>
    </location>
</feature>
<dbReference type="InterPro" id="IPR000601">
    <property type="entry name" value="PKD_dom"/>
</dbReference>
<dbReference type="PANTHER" id="PTHR43547:SF2">
    <property type="entry name" value="HYBRID SIGNAL TRANSDUCTION HISTIDINE KINASE C"/>
    <property type="match status" value="1"/>
</dbReference>
<dbReference type="PROSITE" id="PS01124">
    <property type="entry name" value="HTH_ARAC_FAMILY_2"/>
    <property type="match status" value="1"/>
</dbReference>
<dbReference type="RefSeq" id="WP_207366180.1">
    <property type="nucleotide sequence ID" value="NZ_JAFMYV010000010.1"/>
</dbReference>
<dbReference type="Proteomes" id="UP000664034">
    <property type="component" value="Unassembled WGS sequence"/>
</dbReference>
<protein>
    <recommendedName>
        <fullName evidence="2">histidine kinase</fullName>
        <ecNumber evidence="2">2.7.13.3</ecNumber>
    </recommendedName>
</protein>
<dbReference type="SMART" id="SM00448">
    <property type="entry name" value="REC"/>
    <property type="match status" value="1"/>
</dbReference>
<dbReference type="SMART" id="SM00388">
    <property type="entry name" value="HisKA"/>
    <property type="match status" value="1"/>
</dbReference>
<dbReference type="PANTHER" id="PTHR43547">
    <property type="entry name" value="TWO-COMPONENT HISTIDINE KINASE"/>
    <property type="match status" value="1"/>
</dbReference>
<dbReference type="InterPro" id="IPR011006">
    <property type="entry name" value="CheY-like_superfamily"/>
</dbReference>
<evidence type="ECO:0000256" key="6">
    <source>
        <dbReference type="ARBA" id="ARBA00023015"/>
    </source>
</evidence>
<dbReference type="InterPro" id="IPR003661">
    <property type="entry name" value="HisK_dim/P_dom"/>
</dbReference>
<dbReference type="InterPro" id="IPR018060">
    <property type="entry name" value="HTH_AraC"/>
</dbReference>
<feature type="domain" description="Response regulatory" evidence="12">
    <location>
        <begin position="1082"/>
        <end position="1199"/>
    </location>
</feature>
<feature type="domain" description="HTH araC/xylS-type" evidence="9">
    <location>
        <begin position="1246"/>
        <end position="1344"/>
    </location>
</feature>
<dbReference type="GO" id="GO:0000155">
    <property type="term" value="F:phosphorelay sensor kinase activity"/>
    <property type="evidence" value="ECO:0007669"/>
    <property type="project" value="InterPro"/>
</dbReference>
<evidence type="ECO:0000256" key="3">
    <source>
        <dbReference type="ARBA" id="ARBA00022553"/>
    </source>
</evidence>
<dbReference type="Gene3D" id="2.130.10.10">
    <property type="entry name" value="YVTN repeat-like/Quinoprotein amine dehydrogenase"/>
    <property type="match status" value="4"/>
</dbReference>
<dbReference type="InterPro" id="IPR035986">
    <property type="entry name" value="PKD_dom_sf"/>
</dbReference>
<dbReference type="SUPFAM" id="SSF47384">
    <property type="entry name" value="Homodimeric domain of signal transducing histidine kinase"/>
    <property type="match status" value="1"/>
</dbReference>
<dbReference type="Gene3D" id="1.10.10.60">
    <property type="entry name" value="Homeodomain-like"/>
    <property type="match status" value="1"/>
</dbReference>
<dbReference type="Gene3D" id="3.40.50.2300">
    <property type="match status" value="1"/>
</dbReference>
<dbReference type="Pfam" id="PF00512">
    <property type="entry name" value="HisKA"/>
    <property type="match status" value="1"/>
</dbReference>
<dbReference type="InterPro" id="IPR009057">
    <property type="entry name" value="Homeodomain-like_sf"/>
</dbReference>
<feature type="modified residue" description="4-aspartylphosphate" evidence="8">
    <location>
        <position position="1132"/>
    </location>
</feature>
<name>A0A939K2X4_9BACT</name>
<evidence type="ECO:0000256" key="7">
    <source>
        <dbReference type="ARBA" id="ARBA00023163"/>
    </source>
</evidence>
<evidence type="ECO:0000259" key="10">
    <source>
        <dbReference type="PROSITE" id="PS50093"/>
    </source>
</evidence>
<dbReference type="FunFam" id="2.60.40.10:FF:000791">
    <property type="entry name" value="Two-component system sensor histidine kinase/response regulator"/>
    <property type="match status" value="1"/>
</dbReference>
<dbReference type="CDD" id="cd17574">
    <property type="entry name" value="REC_OmpR"/>
    <property type="match status" value="1"/>
</dbReference>
<dbReference type="SUPFAM" id="SSF52172">
    <property type="entry name" value="CheY-like"/>
    <property type="match status" value="1"/>
</dbReference>
<dbReference type="FunFam" id="3.30.565.10:FF:000006">
    <property type="entry name" value="Sensor histidine kinase WalK"/>
    <property type="match status" value="1"/>
</dbReference>
<dbReference type="GO" id="GO:0003700">
    <property type="term" value="F:DNA-binding transcription factor activity"/>
    <property type="evidence" value="ECO:0007669"/>
    <property type="project" value="InterPro"/>
</dbReference>
<dbReference type="InterPro" id="IPR003594">
    <property type="entry name" value="HATPase_dom"/>
</dbReference>
<accession>A0A939K2X4</accession>
<dbReference type="PROSITE" id="PS50109">
    <property type="entry name" value="HIS_KIN"/>
    <property type="match status" value="1"/>
</dbReference>
<dbReference type="SUPFAM" id="SSF55874">
    <property type="entry name" value="ATPase domain of HSP90 chaperone/DNA topoisomerase II/histidine kinase"/>
    <property type="match status" value="1"/>
</dbReference>
<dbReference type="CDD" id="cd00146">
    <property type="entry name" value="PKD"/>
    <property type="match status" value="1"/>
</dbReference>
<dbReference type="InterPro" id="IPR015943">
    <property type="entry name" value="WD40/YVTN_repeat-like_dom_sf"/>
</dbReference>
<evidence type="ECO:0000256" key="5">
    <source>
        <dbReference type="ARBA" id="ARBA00022777"/>
    </source>
</evidence>
<evidence type="ECO:0000313" key="13">
    <source>
        <dbReference type="EMBL" id="MBO0938647.1"/>
    </source>
</evidence>
<comment type="caution">
    <text evidence="13">The sequence shown here is derived from an EMBL/GenBank/DDBJ whole genome shotgun (WGS) entry which is preliminary data.</text>
</comment>
<dbReference type="PROSITE" id="PS50093">
    <property type="entry name" value="PKD"/>
    <property type="match status" value="1"/>
</dbReference>
<dbReference type="Pfam" id="PF12833">
    <property type="entry name" value="HTH_18"/>
    <property type="match status" value="1"/>
</dbReference>
<dbReference type="SUPFAM" id="SSF63829">
    <property type="entry name" value="Calcium-dependent phosphotriesterase"/>
    <property type="match status" value="1"/>
</dbReference>
<dbReference type="InterPro" id="IPR001789">
    <property type="entry name" value="Sig_transdc_resp-reg_receiver"/>
</dbReference>
<dbReference type="Pfam" id="PF07494">
    <property type="entry name" value="Reg_prop"/>
    <property type="match status" value="2"/>
</dbReference>